<evidence type="ECO:0000256" key="3">
    <source>
        <dbReference type="PROSITE-ProRule" id="PRU00221"/>
    </source>
</evidence>
<dbReference type="OrthoDB" id="10248252at2759"/>
<keyword evidence="1 3" id="KW-0853">WD repeat</keyword>
<dbReference type="PROSITE" id="PS00678">
    <property type="entry name" value="WD_REPEATS_1"/>
    <property type="match status" value="1"/>
</dbReference>
<dbReference type="InterPro" id="IPR001680">
    <property type="entry name" value="WD40_rpt"/>
</dbReference>
<accession>A0A1Y1XEH1</accession>
<dbReference type="PANTHER" id="PTHR19848:SF8">
    <property type="entry name" value="F-BOX AND WD REPEAT DOMAIN CONTAINING 7"/>
    <property type="match status" value="1"/>
</dbReference>
<evidence type="ECO:0000313" key="4">
    <source>
        <dbReference type="EMBL" id="ORX84082.1"/>
    </source>
</evidence>
<reference evidence="4 5" key="2">
    <citation type="submission" date="2016-08" db="EMBL/GenBank/DDBJ databases">
        <title>Pervasive Adenine N6-methylation of Active Genes in Fungi.</title>
        <authorList>
            <consortium name="DOE Joint Genome Institute"/>
            <person name="Mondo S.J."/>
            <person name="Dannebaum R.O."/>
            <person name="Kuo R.C."/>
            <person name="Labutti K."/>
            <person name="Haridas S."/>
            <person name="Kuo A."/>
            <person name="Salamov A."/>
            <person name="Ahrendt S.R."/>
            <person name="Lipzen A."/>
            <person name="Sullivan W."/>
            <person name="Andreopoulos W.B."/>
            <person name="Clum A."/>
            <person name="Lindquist E."/>
            <person name="Daum C."/>
            <person name="Ramamoorthy G.K."/>
            <person name="Gryganskyi A."/>
            <person name="Culley D."/>
            <person name="Magnuson J.K."/>
            <person name="James T.Y."/>
            <person name="O'Malley M.A."/>
            <person name="Stajich J.E."/>
            <person name="Spatafora J.W."/>
            <person name="Visel A."/>
            <person name="Grigoriev I.V."/>
        </authorList>
    </citation>
    <scope>NUCLEOTIDE SEQUENCE [LARGE SCALE GENOMIC DNA]</scope>
    <source>
        <strain evidence="4 5">S4</strain>
    </source>
</reference>
<dbReference type="Gene3D" id="2.130.10.10">
    <property type="entry name" value="YVTN repeat-like/Quinoprotein amine dehydrogenase"/>
    <property type="match status" value="1"/>
</dbReference>
<proteinExistence type="predicted"/>
<dbReference type="PROSITE" id="PS50294">
    <property type="entry name" value="WD_REPEATS_REGION"/>
    <property type="match status" value="1"/>
</dbReference>
<protein>
    <submittedName>
        <fullName evidence="4">WD40 repeat-like protein</fullName>
    </submittedName>
</protein>
<dbReference type="SMART" id="SM00320">
    <property type="entry name" value="WD40"/>
    <property type="match status" value="6"/>
</dbReference>
<evidence type="ECO:0000256" key="1">
    <source>
        <dbReference type="ARBA" id="ARBA00022574"/>
    </source>
</evidence>
<dbReference type="EMBL" id="MCFG01000059">
    <property type="protein sequence ID" value="ORX84082.1"/>
    <property type="molecule type" value="Genomic_DNA"/>
</dbReference>
<name>A0A1Y1XEH1_9FUNG</name>
<comment type="caution">
    <text evidence="4">The sequence shown here is derived from an EMBL/GenBank/DDBJ whole genome shotgun (WGS) entry which is preliminary data.</text>
</comment>
<dbReference type="PROSITE" id="PS50082">
    <property type="entry name" value="WD_REPEATS_2"/>
    <property type="match status" value="2"/>
</dbReference>
<keyword evidence="2" id="KW-0677">Repeat</keyword>
<evidence type="ECO:0000256" key="2">
    <source>
        <dbReference type="ARBA" id="ARBA00022737"/>
    </source>
</evidence>
<dbReference type="InterPro" id="IPR036322">
    <property type="entry name" value="WD40_repeat_dom_sf"/>
</dbReference>
<keyword evidence="5" id="KW-1185">Reference proteome</keyword>
<dbReference type="InterPro" id="IPR015943">
    <property type="entry name" value="WD40/YVTN_repeat-like_dom_sf"/>
</dbReference>
<dbReference type="PANTHER" id="PTHR19848">
    <property type="entry name" value="WD40 REPEAT PROTEIN"/>
    <property type="match status" value="1"/>
</dbReference>
<feature type="repeat" description="WD" evidence="3">
    <location>
        <begin position="518"/>
        <end position="559"/>
    </location>
</feature>
<reference evidence="4 5" key="1">
    <citation type="submission" date="2016-08" db="EMBL/GenBank/DDBJ databases">
        <title>A Parts List for Fungal Cellulosomes Revealed by Comparative Genomics.</title>
        <authorList>
            <consortium name="DOE Joint Genome Institute"/>
            <person name="Haitjema C.H."/>
            <person name="Gilmore S.P."/>
            <person name="Henske J.K."/>
            <person name="Solomon K.V."/>
            <person name="De Groot R."/>
            <person name="Kuo A."/>
            <person name="Mondo S.J."/>
            <person name="Salamov A.A."/>
            <person name="Labutti K."/>
            <person name="Zhao Z."/>
            <person name="Chiniquy J."/>
            <person name="Barry K."/>
            <person name="Brewer H.M."/>
            <person name="Purvine S.O."/>
            <person name="Wright A.T."/>
            <person name="Boxma B."/>
            <person name="Van Alen T."/>
            <person name="Hackstein J.H."/>
            <person name="Baker S.E."/>
            <person name="Grigoriev I.V."/>
            <person name="O'Malley M.A."/>
        </authorList>
    </citation>
    <scope>NUCLEOTIDE SEQUENCE [LARGE SCALE GENOMIC DNA]</scope>
    <source>
        <strain evidence="4 5">S4</strain>
    </source>
</reference>
<dbReference type="Pfam" id="PF00400">
    <property type="entry name" value="WD40"/>
    <property type="match status" value="3"/>
</dbReference>
<sequence length="626" mass="72070">MNASRFNETKKILENIENQDEFHKYIENLSIEELLNLHIYVDYHIYDIYKELRSSVRNKGFIIKPYMSIEQRRFLSEFNSMIDFSDLHDGDIIHVPFSLYEQKLVLFILGFDKNYITIGISLELLNKFLPDRITHDILEFHEDFIKRGKFITDDNDILIYRNKKITMKPHSFFSTFSSFFNHQEIYYDKNFNRNVNEKIPYLYNNIATIKHNSGPITEIALFTDLNENTKKTYVAAGCCVNQPDVQKDNFITSILEDGYANVCSTHNETSTYGATEENYSTISDVKISNSGKYIYTSGFDKRIEVWNRKTFQCEHIIGQQHRANINRLAVHPEYYDKEVVASCSDDGVVILYCEKGEDEIESPNDNSWHQNKLGYPSSYSACDITFGIKNCNNLLFTGFECEHGGIVKMYDINENAIDCRKKFSGRISCISLSPTGNLLSCGTFIGSEEDYSGNAIYLIDTNSQQHKNINTPQNDINLILWSRDGQKIVSCSTDDCAIIYDIRYLSNPLFTLKHEGYLEPDSCGIVSSKWMNKADILITGGSDSSLRFWDLKRGEPEIHNIFLNDSSVSSISLTDDDEWLCAGTNNGSVKIYSIDRDYISLWDNNYNNNYNRNNNSITSITSNNNI</sequence>
<dbReference type="AlphaFoldDB" id="A0A1Y1XEH1"/>
<evidence type="ECO:0000313" key="5">
    <source>
        <dbReference type="Proteomes" id="UP000193944"/>
    </source>
</evidence>
<dbReference type="SUPFAM" id="SSF50978">
    <property type="entry name" value="WD40 repeat-like"/>
    <property type="match status" value="1"/>
</dbReference>
<organism evidence="4 5">
    <name type="scientific">Anaeromyces robustus</name>
    <dbReference type="NCBI Taxonomy" id="1754192"/>
    <lineage>
        <taxon>Eukaryota</taxon>
        <taxon>Fungi</taxon>
        <taxon>Fungi incertae sedis</taxon>
        <taxon>Chytridiomycota</taxon>
        <taxon>Chytridiomycota incertae sedis</taxon>
        <taxon>Neocallimastigomycetes</taxon>
        <taxon>Neocallimastigales</taxon>
        <taxon>Neocallimastigaceae</taxon>
        <taxon>Anaeromyces</taxon>
    </lineage>
</organism>
<gene>
    <name evidence="4" type="ORF">BCR32DRAFT_291576</name>
</gene>
<dbReference type="InterPro" id="IPR019775">
    <property type="entry name" value="WD40_repeat_CS"/>
</dbReference>
<feature type="repeat" description="WD" evidence="3">
    <location>
        <begin position="275"/>
        <end position="307"/>
    </location>
</feature>
<dbReference type="Proteomes" id="UP000193944">
    <property type="component" value="Unassembled WGS sequence"/>
</dbReference>